<dbReference type="EMBL" id="JADCKF010000013">
    <property type="protein sequence ID" value="MBE5057001.1"/>
    <property type="molecule type" value="Genomic_DNA"/>
</dbReference>
<dbReference type="Proteomes" id="UP000806211">
    <property type="component" value="Unassembled WGS sequence"/>
</dbReference>
<evidence type="ECO:0000313" key="3">
    <source>
        <dbReference type="Proteomes" id="UP000806211"/>
    </source>
</evidence>
<name>A0ABR9RE68_9FIRM</name>
<comment type="caution">
    <text evidence="2">The sequence shown here is derived from an EMBL/GenBank/DDBJ whole genome shotgun (WGS) entry which is preliminary data.</text>
</comment>
<proteinExistence type="predicted"/>
<dbReference type="InterPro" id="IPR029464">
    <property type="entry name" value="HSDR_N"/>
</dbReference>
<accession>A0ABR9RE68</accession>
<dbReference type="RefSeq" id="WP_193538839.1">
    <property type="nucleotide sequence ID" value="NZ_JADCKF010000013.1"/>
</dbReference>
<evidence type="ECO:0000313" key="2">
    <source>
        <dbReference type="EMBL" id="MBE5057001.1"/>
    </source>
</evidence>
<protein>
    <submittedName>
        <fullName evidence="2">Type I restriction enzyme HsdR N-terminal domain-containing protein</fullName>
    </submittedName>
</protein>
<sequence length="408" mass="46390">MFQINLNVTKDPKTWSNDGVLCYFDPVSKRLRKKTPEETVRQKILSFLTQKMEIPTDAISVEVPVCHFVPGKRGRIDILVNGYDNLPLLVVECKAPQIHITIETYEQVDYYAELLGAPFAAVTNGHVFQLDYWDDSLQRYQEVSQLPSYHTLCTKIGLKSEDYLPVKYQRTPFDQLCSDQAYNNAQKNQYYVGQDTPRSLVPFIINLAECLLDPSTRCTGFPNADFRLIADQGIRYTAFGDAGGGTFSGPYRTLMVDVNGNTKLIGFSIFSLIKSTNDPHWGTRKGASSLVVSIDDKEKHHMSLELTLDTYALQQRNEVRIWHGGRMAVSNIGSVKQQEVLDYVFTHAPYLKGADGKVALGTLKNDHLFTMSDSDIQDLLGRLIQYALLRDELRYIKKQQYMMQKIKD</sequence>
<dbReference type="Pfam" id="PF13588">
    <property type="entry name" value="HSDR_N_2"/>
    <property type="match status" value="1"/>
</dbReference>
<organism evidence="2 3">
    <name type="scientific">Pseudoflavonifractor gallinarum</name>
    <dbReference type="NCBI Taxonomy" id="2779352"/>
    <lineage>
        <taxon>Bacteria</taxon>
        <taxon>Bacillati</taxon>
        <taxon>Bacillota</taxon>
        <taxon>Clostridia</taxon>
        <taxon>Eubacteriales</taxon>
        <taxon>Oscillospiraceae</taxon>
        <taxon>Pseudoflavonifractor</taxon>
    </lineage>
</organism>
<feature type="domain" description="Type I restriction enzyme R protein N-terminal" evidence="1">
    <location>
        <begin position="36"/>
        <end position="147"/>
    </location>
</feature>
<gene>
    <name evidence="2" type="ORF">INF37_13500</name>
</gene>
<dbReference type="Gene3D" id="3.90.1570.30">
    <property type="match status" value="1"/>
</dbReference>
<keyword evidence="3" id="KW-1185">Reference proteome</keyword>
<reference evidence="2 3" key="1">
    <citation type="submission" date="2020-10" db="EMBL/GenBank/DDBJ databases">
        <title>ChiBAC.</title>
        <authorList>
            <person name="Zenner C."/>
            <person name="Hitch T.C.A."/>
            <person name="Clavel T."/>
        </authorList>
    </citation>
    <scope>NUCLEOTIDE SEQUENCE [LARGE SCALE GENOMIC DNA]</scope>
    <source>
        <strain evidence="2 3">DSM 107456</strain>
    </source>
</reference>
<evidence type="ECO:0000259" key="1">
    <source>
        <dbReference type="Pfam" id="PF13588"/>
    </source>
</evidence>